<feature type="compositionally biased region" description="Polar residues" evidence="5">
    <location>
        <begin position="365"/>
        <end position="377"/>
    </location>
</feature>
<feature type="region of interest" description="Disordered" evidence="5">
    <location>
        <begin position="330"/>
        <end position="566"/>
    </location>
</feature>
<dbReference type="EMBL" id="JAPFFF010000010">
    <property type="protein sequence ID" value="KAK8880401.1"/>
    <property type="molecule type" value="Genomic_DNA"/>
</dbReference>
<dbReference type="InterPro" id="IPR001245">
    <property type="entry name" value="Ser-Thr/Tyr_kinase_cat_dom"/>
</dbReference>
<dbReference type="InterPro" id="IPR011009">
    <property type="entry name" value="Kinase-like_dom_sf"/>
</dbReference>
<evidence type="ECO:0000313" key="8">
    <source>
        <dbReference type="Proteomes" id="UP001470230"/>
    </source>
</evidence>
<feature type="compositionally biased region" description="Basic and acidic residues" evidence="5">
    <location>
        <begin position="330"/>
        <end position="339"/>
    </location>
</feature>
<sequence>MSLESTINLKDYDKKSALGVGGFGEVFQVSNKKTGEIFAAKVSLYPLELISHSLIRNLRREIDIMSRLNHPTVLKFFGFSLTNFYDEDKPTIITEYMPTGSLADVLNLERKSISKIGWDDTRKLITIYGIASAMKYLHKNRIIHRDLKPGNILMDEYLIPKVADFGLSKVLHTNTSTRSSQSTIGLKGTIHYMAPEIHTKKEYTKATDVYAFAIIVYEIITNEIPFSNLKAFEIGYKVANNIRPEFKYEPPDSYKQLIESCWSQDPKDRPTFDDIVDDLENDSGFITETVDENDYQMFIDYIKDYKTTFVEFATRKGLSFPKINIKEEVKKQKEEEKKNSINVPAKKTEKNPQRTENKPAPIKLGSSTNGYQSNSRNSTKDEEQNIIKIGSSMEGYEPDSRNSIRTESKPAPSLFSSRPSRTESKPAPILLGSSTRGHESSSKNPSRTENKPAPSLFSSRSSRTESKPAPILLGSSTRGQKPVIMAGSSMRGYEPESRNPTRTESRPAPSLFSSGPSRTEDKGAPILLGSSSRGYESNSRNSTRTERNPAPVLLGSSTEGYQGFLF</sequence>
<proteinExistence type="predicted"/>
<dbReference type="PROSITE" id="PS00107">
    <property type="entry name" value="PROTEIN_KINASE_ATP"/>
    <property type="match status" value="1"/>
</dbReference>
<feature type="domain" description="Protein kinase" evidence="6">
    <location>
        <begin position="12"/>
        <end position="286"/>
    </location>
</feature>
<dbReference type="SUPFAM" id="SSF56112">
    <property type="entry name" value="Protein kinase-like (PK-like)"/>
    <property type="match status" value="1"/>
</dbReference>
<dbReference type="PANTHER" id="PTHR44329">
    <property type="entry name" value="SERINE/THREONINE-PROTEIN KINASE TNNI3K-RELATED"/>
    <property type="match status" value="1"/>
</dbReference>
<keyword evidence="2 4" id="KW-0547">Nucleotide-binding</keyword>
<dbReference type="Gene3D" id="1.10.510.10">
    <property type="entry name" value="Transferase(Phosphotransferase) domain 1"/>
    <property type="match status" value="1"/>
</dbReference>
<dbReference type="InterPro" id="IPR000719">
    <property type="entry name" value="Prot_kinase_dom"/>
</dbReference>
<dbReference type="InterPro" id="IPR051681">
    <property type="entry name" value="Ser/Thr_Kinases-Pseudokinases"/>
</dbReference>
<comment type="caution">
    <text evidence="7">The sequence shown here is derived from an EMBL/GenBank/DDBJ whole genome shotgun (WGS) entry which is preliminary data.</text>
</comment>
<accession>A0ABR2JPS6</accession>
<feature type="compositionally biased region" description="Basic and acidic residues" evidence="5">
    <location>
        <begin position="346"/>
        <end position="357"/>
    </location>
</feature>
<feature type="compositionally biased region" description="Polar residues" evidence="5">
    <location>
        <begin position="529"/>
        <end position="542"/>
    </location>
</feature>
<feature type="compositionally biased region" description="Basic and acidic residues" evidence="5">
    <location>
        <begin position="436"/>
        <end position="450"/>
    </location>
</feature>
<name>A0ABR2JPS6_9EUKA</name>
<dbReference type="Pfam" id="PF00069">
    <property type="entry name" value="Pkinase"/>
    <property type="match status" value="1"/>
</dbReference>
<dbReference type="SMART" id="SM00220">
    <property type="entry name" value="S_TKc"/>
    <property type="match status" value="1"/>
</dbReference>
<keyword evidence="1" id="KW-0723">Serine/threonine-protein kinase</keyword>
<evidence type="ECO:0000256" key="3">
    <source>
        <dbReference type="ARBA" id="ARBA00022840"/>
    </source>
</evidence>
<dbReference type="PRINTS" id="PR00109">
    <property type="entry name" value="TYRKINASE"/>
</dbReference>
<dbReference type="PROSITE" id="PS50011">
    <property type="entry name" value="PROTEIN_KINASE_DOM"/>
    <property type="match status" value="1"/>
</dbReference>
<organism evidence="7 8">
    <name type="scientific">Tritrichomonas musculus</name>
    <dbReference type="NCBI Taxonomy" id="1915356"/>
    <lineage>
        <taxon>Eukaryota</taxon>
        <taxon>Metamonada</taxon>
        <taxon>Parabasalia</taxon>
        <taxon>Tritrichomonadida</taxon>
        <taxon>Tritrichomonadidae</taxon>
        <taxon>Tritrichomonas</taxon>
    </lineage>
</organism>
<reference evidence="7 8" key="1">
    <citation type="submission" date="2024-04" db="EMBL/GenBank/DDBJ databases">
        <title>Tritrichomonas musculus Genome.</title>
        <authorList>
            <person name="Alves-Ferreira E."/>
            <person name="Grigg M."/>
            <person name="Lorenzi H."/>
            <person name="Galac M."/>
        </authorList>
    </citation>
    <scope>NUCLEOTIDE SEQUENCE [LARGE SCALE GENOMIC DNA]</scope>
    <source>
        <strain evidence="7 8">EAF2021</strain>
    </source>
</reference>
<evidence type="ECO:0000256" key="4">
    <source>
        <dbReference type="PROSITE-ProRule" id="PRU10141"/>
    </source>
</evidence>
<evidence type="ECO:0000259" key="6">
    <source>
        <dbReference type="PROSITE" id="PS50011"/>
    </source>
</evidence>
<evidence type="ECO:0000256" key="1">
    <source>
        <dbReference type="ARBA" id="ARBA00022527"/>
    </source>
</evidence>
<dbReference type="CDD" id="cd13999">
    <property type="entry name" value="STKc_MAP3K-like"/>
    <property type="match status" value="1"/>
</dbReference>
<evidence type="ECO:0000256" key="5">
    <source>
        <dbReference type="SAM" id="MobiDB-lite"/>
    </source>
</evidence>
<feature type="binding site" evidence="4">
    <location>
        <position position="41"/>
    </location>
    <ligand>
        <name>ATP</name>
        <dbReference type="ChEBI" id="CHEBI:30616"/>
    </ligand>
</feature>
<evidence type="ECO:0000256" key="2">
    <source>
        <dbReference type="ARBA" id="ARBA00022741"/>
    </source>
</evidence>
<keyword evidence="1" id="KW-0808">Transferase</keyword>
<keyword evidence="3 4" id="KW-0067">ATP-binding</keyword>
<dbReference type="InterPro" id="IPR017441">
    <property type="entry name" value="Protein_kinase_ATP_BS"/>
</dbReference>
<dbReference type="InterPro" id="IPR008271">
    <property type="entry name" value="Ser/Thr_kinase_AS"/>
</dbReference>
<evidence type="ECO:0000313" key="7">
    <source>
        <dbReference type="EMBL" id="KAK8880401.1"/>
    </source>
</evidence>
<gene>
    <name evidence="7" type="ORF">M9Y10_003073</name>
</gene>
<feature type="compositionally biased region" description="Basic and acidic residues" evidence="5">
    <location>
        <begin position="493"/>
        <end position="505"/>
    </location>
</feature>
<feature type="compositionally biased region" description="Basic and acidic residues" evidence="5">
    <location>
        <begin position="398"/>
        <end position="408"/>
    </location>
</feature>
<dbReference type="Proteomes" id="UP001470230">
    <property type="component" value="Unassembled WGS sequence"/>
</dbReference>
<dbReference type="PROSITE" id="PS00108">
    <property type="entry name" value="PROTEIN_KINASE_ST"/>
    <property type="match status" value="1"/>
</dbReference>
<keyword evidence="8" id="KW-1185">Reference proteome</keyword>
<dbReference type="PANTHER" id="PTHR44329:SF214">
    <property type="entry name" value="PROTEIN KINASE DOMAIN-CONTAINING PROTEIN"/>
    <property type="match status" value="1"/>
</dbReference>
<keyword evidence="1" id="KW-0418">Kinase</keyword>
<protein>
    <recommendedName>
        <fullName evidence="6">Protein kinase domain-containing protein</fullName>
    </recommendedName>
</protein>